<gene>
    <name evidence="2" type="ORF">TVAG_149680</name>
</gene>
<keyword evidence="1" id="KW-1133">Transmembrane helix</keyword>
<dbReference type="OrthoDB" id="10473112at2759"/>
<dbReference type="VEuPathDB" id="TrichDB:TVAGG3_0360680"/>
<feature type="transmembrane region" description="Helical" evidence="1">
    <location>
        <begin position="175"/>
        <end position="194"/>
    </location>
</feature>
<proteinExistence type="predicted"/>
<dbReference type="AlphaFoldDB" id="A2FIK1"/>
<dbReference type="Proteomes" id="UP000001542">
    <property type="component" value="Unassembled WGS sequence"/>
</dbReference>
<dbReference type="EMBL" id="DS113815">
    <property type="protein sequence ID" value="EAX95250.1"/>
    <property type="molecule type" value="Genomic_DNA"/>
</dbReference>
<dbReference type="VEuPathDB" id="TrichDB:TVAG_149680"/>
<dbReference type="OMA" id="IFICMER"/>
<feature type="transmembrane region" description="Helical" evidence="1">
    <location>
        <begin position="200"/>
        <end position="220"/>
    </location>
</feature>
<reference evidence="2" key="2">
    <citation type="journal article" date="2007" name="Science">
        <title>Draft genome sequence of the sexually transmitted pathogen Trichomonas vaginalis.</title>
        <authorList>
            <person name="Carlton J.M."/>
            <person name="Hirt R.P."/>
            <person name="Silva J.C."/>
            <person name="Delcher A.L."/>
            <person name="Schatz M."/>
            <person name="Zhao Q."/>
            <person name="Wortman J.R."/>
            <person name="Bidwell S.L."/>
            <person name="Alsmark U.C.M."/>
            <person name="Besteiro S."/>
            <person name="Sicheritz-Ponten T."/>
            <person name="Noel C.J."/>
            <person name="Dacks J.B."/>
            <person name="Foster P.G."/>
            <person name="Simillion C."/>
            <person name="Van de Peer Y."/>
            <person name="Miranda-Saavedra D."/>
            <person name="Barton G.J."/>
            <person name="Westrop G.D."/>
            <person name="Mueller S."/>
            <person name="Dessi D."/>
            <person name="Fiori P.L."/>
            <person name="Ren Q."/>
            <person name="Paulsen I."/>
            <person name="Zhang H."/>
            <person name="Bastida-Corcuera F.D."/>
            <person name="Simoes-Barbosa A."/>
            <person name="Brown M.T."/>
            <person name="Hayes R.D."/>
            <person name="Mukherjee M."/>
            <person name="Okumura C.Y."/>
            <person name="Schneider R."/>
            <person name="Smith A.J."/>
            <person name="Vanacova S."/>
            <person name="Villalvazo M."/>
            <person name="Haas B.J."/>
            <person name="Pertea M."/>
            <person name="Feldblyum T.V."/>
            <person name="Utterback T.R."/>
            <person name="Shu C.L."/>
            <person name="Osoegawa K."/>
            <person name="de Jong P.J."/>
            <person name="Hrdy I."/>
            <person name="Horvathova L."/>
            <person name="Zubacova Z."/>
            <person name="Dolezal P."/>
            <person name="Malik S.B."/>
            <person name="Logsdon J.M. Jr."/>
            <person name="Henze K."/>
            <person name="Gupta A."/>
            <person name="Wang C.C."/>
            <person name="Dunne R.L."/>
            <person name="Upcroft J.A."/>
            <person name="Upcroft P."/>
            <person name="White O."/>
            <person name="Salzberg S.L."/>
            <person name="Tang P."/>
            <person name="Chiu C.-H."/>
            <person name="Lee Y.-S."/>
            <person name="Embley T.M."/>
            <person name="Coombs G.H."/>
            <person name="Mottram J.C."/>
            <person name="Tachezy J."/>
            <person name="Fraser-Liggett C.M."/>
            <person name="Johnson P.J."/>
        </authorList>
    </citation>
    <scope>NUCLEOTIDE SEQUENCE [LARGE SCALE GENOMIC DNA]</scope>
    <source>
        <strain evidence="2">G3</strain>
    </source>
</reference>
<keyword evidence="1" id="KW-0812">Transmembrane</keyword>
<feature type="transmembrane region" description="Helical" evidence="1">
    <location>
        <begin position="93"/>
        <end position="113"/>
    </location>
</feature>
<dbReference type="RefSeq" id="XP_001308180.1">
    <property type="nucleotide sequence ID" value="XM_001308179.1"/>
</dbReference>
<dbReference type="KEGG" id="tva:4752996"/>
<evidence type="ECO:0000313" key="2">
    <source>
        <dbReference type="EMBL" id="EAX95250.1"/>
    </source>
</evidence>
<feature type="transmembrane region" description="Helical" evidence="1">
    <location>
        <begin position="227"/>
        <end position="248"/>
    </location>
</feature>
<feature type="transmembrane region" description="Helical" evidence="1">
    <location>
        <begin position="51"/>
        <end position="73"/>
    </location>
</feature>
<sequence>MNKPTNFTIHEQIEIEKRSASQFSDNVFTKCNIVITNKFVDGFAQSLLNWISFYFLGNAMVFVFLILPFIFFVHASGKQRKMQELYQKICASILNFLVLSCFCVSSTPLLARLIKSESPCVEAIHGTLVPFGSNYQCPSFNVVFAGALGLYLFNVNVKTKSEDEFELHSSIKAKIVAFLNKAFLKILSVLYISFFYYSDIIYGKSSIIQATFSVCYGLFLSFLVEELPILIILIIFALLFIGGIFYLVFTKDPTYFPSVYDDSKRTVYYGFSYIIYTSFLLIRFVIYKKGKKVGSRILQSEDNSGVSSETGEAMFAELDNSEQIEDLKDMLSRDIIDYSIGFAEFAVCLTLIDLHRIIQDFSKK</sequence>
<keyword evidence="3" id="KW-1185">Reference proteome</keyword>
<feature type="transmembrane region" description="Helical" evidence="1">
    <location>
        <begin position="268"/>
        <end position="286"/>
    </location>
</feature>
<evidence type="ECO:0000313" key="3">
    <source>
        <dbReference type="Proteomes" id="UP000001542"/>
    </source>
</evidence>
<accession>A2FIK1</accession>
<name>A2FIK1_TRIV3</name>
<organism evidence="2 3">
    <name type="scientific">Trichomonas vaginalis (strain ATCC PRA-98 / G3)</name>
    <dbReference type="NCBI Taxonomy" id="412133"/>
    <lineage>
        <taxon>Eukaryota</taxon>
        <taxon>Metamonada</taxon>
        <taxon>Parabasalia</taxon>
        <taxon>Trichomonadida</taxon>
        <taxon>Trichomonadidae</taxon>
        <taxon>Trichomonas</taxon>
    </lineage>
</organism>
<dbReference type="InParanoid" id="A2FIK1"/>
<keyword evidence="1" id="KW-0472">Membrane</keyword>
<feature type="transmembrane region" description="Helical" evidence="1">
    <location>
        <begin position="133"/>
        <end position="154"/>
    </location>
</feature>
<reference evidence="2" key="1">
    <citation type="submission" date="2006-10" db="EMBL/GenBank/DDBJ databases">
        <authorList>
            <person name="Amadeo P."/>
            <person name="Zhao Q."/>
            <person name="Wortman J."/>
            <person name="Fraser-Liggett C."/>
            <person name="Carlton J."/>
        </authorList>
    </citation>
    <scope>NUCLEOTIDE SEQUENCE</scope>
    <source>
        <strain evidence="2">G3</strain>
    </source>
</reference>
<protein>
    <submittedName>
        <fullName evidence="2">Uncharacterized protein</fullName>
    </submittedName>
</protein>
<evidence type="ECO:0000256" key="1">
    <source>
        <dbReference type="SAM" id="Phobius"/>
    </source>
</evidence>